<evidence type="ECO:0000313" key="1">
    <source>
        <dbReference type="EMBL" id="AWP09077.1"/>
    </source>
</evidence>
<reference evidence="1 2" key="1">
    <citation type="submission" date="2017-12" db="EMBL/GenBank/DDBJ databases">
        <title>Integrating genomic resources of turbot (Scophthalmus maximus) in depth evaluation of genetic and physical mapping variation across individuals.</title>
        <authorList>
            <person name="Martinez P."/>
        </authorList>
    </citation>
    <scope>NUCLEOTIDE SEQUENCE [LARGE SCALE GENOMIC DNA]</scope>
</reference>
<organism evidence="1 2">
    <name type="scientific">Scophthalmus maximus</name>
    <name type="common">Turbot</name>
    <name type="synonym">Psetta maxima</name>
    <dbReference type="NCBI Taxonomy" id="52904"/>
    <lineage>
        <taxon>Eukaryota</taxon>
        <taxon>Metazoa</taxon>
        <taxon>Chordata</taxon>
        <taxon>Craniata</taxon>
        <taxon>Vertebrata</taxon>
        <taxon>Euteleostomi</taxon>
        <taxon>Actinopterygii</taxon>
        <taxon>Neopterygii</taxon>
        <taxon>Teleostei</taxon>
        <taxon>Neoteleostei</taxon>
        <taxon>Acanthomorphata</taxon>
        <taxon>Carangaria</taxon>
        <taxon>Pleuronectiformes</taxon>
        <taxon>Pleuronectoidei</taxon>
        <taxon>Scophthalmidae</taxon>
        <taxon>Scophthalmus</taxon>
    </lineage>
</organism>
<protein>
    <submittedName>
        <fullName evidence="1">Uncharacterized protein</fullName>
    </submittedName>
</protein>
<accession>A0A2U9BXN5</accession>
<gene>
    <name evidence="1" type="ORF">SMAX5B_017708</name>
</gene>
<sequence length="92" mass="10198">MQVTKQLGPATFRLSDGSRWHANRLRKVVLPSIAEPGADEGFDSMVGDLDLPAEQVQPPAGRPPAELLAVPETRRARVWVRPGYLEDYVTVF</sequence>
<dbReference type="AlphaFoldDB" id="A0A2U9BXN5"/>
<evidence type="ECO:0000313" key="2">
    <source>
        <dbReference type="Proteomes" id="UP000246464"/>
    </source>
</evidence>
<dbReference type="Proteomes" id="UP000246464">
    <property type="component" value="Chromosome 11"/>
</dbReference>
<name>A0A2U9BXN5_SCOMX</name>
<proteinExistence type="predicted"/>
<keyword evidence="2" id="KW-1185">Reference proteome</keyword>
<dbReference type="EMBL" id="CP026253">
    <property type="protein sequence ID" value="AWP09077.1"/>
    <property type="molecule type" value="Genomic_DNA"/>
</dbReference>